<evidence type="ECO:0000313" key="3">
    <source>
        <dbReference type="Proteomes" id="UP000317257"/>
    </source>
</evidence>
<dbReference type="Gene3D" id="3.40.50.1820">
    <property type="entry name" value="alpha/beta hydrolase"/>
    <property type="match status" value="1"/>
</dbReference>
<feature type="chain" id="PRO_5022839436" description="Transmembrane protein" evidence="1">
    <location>
        <begin position="26"/>
        <end position="412"/>
    </location>
</feature>
<dbReference type="AlphaFoldDB" id="A0A5C6G9W9"/>
<sequence length="412" mass="44862">MTRGRAAQLAVAAALLFHFLGLAYGSTYKFCEESAEENRPVAVAARRDCSRLKLSGPQRCIYRPAGSRLTSVPVANSSGEELAVFLPERMDARAVEHALVVVAGKLSNAGVYWESLEEVVELYRMRTSRPRGSTISVAPLLFSQRYTPGLQGEKHLAWTSARAWISGGAASHPARSTTTSIDALEALVDDLSRRDKYPRLANITVVGQSAGGQLVQRFAALARERGPDGVHVRYVQNNPATCSYFTGHRSTPAAPSARTCRRYNAWPFGFDGFDGTAAGRLPPREYFRRYMSRDVVATVGYRDTNPCSGDQACQAVLQGGHRRRDRNLVWYRYVHELARTGEDLTGFPGSFAGLPDWGSGSGSGSVPNTSAGLRLAVARGAGHEFDDIFASPVGLSALFDHDHVLEGWRPGR</sequence>
<dbReference type="PANTHER" id="PTHR35560:SF3">
    <property type="entry name" value="PEPTIDASE S9 PROLYL OLIGOPEPTIDASE CATALYTIC DOMAIN-CONTAINING PROTEIN"/>
    <property type="match status" value="1"/>
</dbReference>
<gene>
    <name evidence="2" type="ORF">ED733_005203</name>
</gene>
<reference evidence="3" key="1">
    <citation type="submission" date="2018-12" db="EMBL/GenBank/DDBJ databases">
        <title>The complete genome of Metarhizium rileyi, a key fungal pathogen of Lepidoptera.</title>
        <authorList>
            <person name="Binneck E."/>
            <person name="Lastra C.C.L."/>
            <person name="Sosa-Gomez D.R."/>
        </authorList>
    </citation>
    <scope>NUCLEOTIDE SEQUENCE [LARGE SCALE GENOMIC DNA]</scope>
    <source>
        <strain evidence="3">Cep018-CH2</strain>
    </source>
</reference>
<feature type="signal peptide" evidence="1">
    <location>
        <begin position="1"/>
        <end position="25"/>
    </location>
</feature>
<evidence type="ECO:0008006" key="4">
    <source>
        <dbReference type="Google" id="ProtNLM"/>
    </source>
</evidence>
<evidence type="ECO:0000256" key="1">
    <source>
        <dbReference type="SAM" id="SignalP"/>
    </source>
</evidence>
<name>A0A5C6G9W9_METRR</name>
<dbReference type="EMBL" id="SBHS01000013">
    <property type="protein sequence ID" value="TWU74119.1"/>
    <property type="molecule type" value="Genomic_DNA"/>
</dbReference>
<organism evidence="2 3">
    <name type="scientific">Metarhizium rileyi (strain RCEF 4871)</name>
    <name type="common">Nomuraea rileyi</name>
    <dbReference type="NCBI Taxonomy" id="1649241"/>
    <lineage>
        <taxon>Eukaryota</taxon>
        <taxon>Fungi</taxon>
        <taxon>Dikarya</taxon>
        <taxon>Ascomycota</taxon>
        <taxon>Pezizomycotina</taxon>
        <taxon>Sordariomycetes</taxon>
        <taxon>Hypocreomycetidae</taxon>
        <taxon>Hypocreales</taxon>
        <taxon>Clavicipitaceae</taxon>
        <taxon>Metarhizium</taxon>
    </lineage>
</organism>
<proteinExistence type="predicted"/>
<dbReference type="PANTHER" id="PTHR35560">
    <property type="entry name" value="BLL0132 PROTEIN"/>
    <property type="match status" value="1"/>
</dbReference>
<dbReference type="InterPro" id="IPR029058">
    <property type="entry name" value="AB_hydrolase_fold"/>
</dbReference>
<dbReference type="Proteomes" id="UP000317257">
    <property type="component" value="Unassembled WGS sequence"/>
</dbReference>
<keyword evidence="1" id="KW-0732">Signal</keyword>
<dbReference type="SUPFAM" id="SSF53474">
    <property type="entry name" value="alpha/beta-Hydrolases"/>
    <property type="match status" value="1"/>
</dbReference>
<evidence type="ECO:0000313" key="2">
    <source>
        <dbReference type="EMBL" id="TWU74119.1"/>
    </source>
</evidence>
<protein>
    <recommendedName>
        <fullName evidence="4">Transmembrane protein</fullName>
    </recommendedName>
</protein>
<accession>A0A5C6G9W9</accession>
<comment type="caution">
    <text evidence="2">The sequence shown here is derived from an EMBL/GenBank/DDBJ whole genome shotgun (WGS) entry which is preliminary data.</text>
</comment>